<organism evidence="10 11">
    <name type="scientific">Vibrio viridaestus</name>
    <dbReference type="NCBI Taxonomy" id="2487322"/>
    <lineage>
        <taxon>Bacteria</taxon>
        <taxon>Pseudomonadati</taxon>
        <taxon>Pseudomonadota</taxon>
        <taxon>Gammaproteobacteria</taxon>
        <taxon>Vibrionales</taxon>
        <taxon>Vibrionaceae</taxon>
        <taxon>Vibrio</taxon>
    </lineage>
</organism>
<dbReference type="GO" id="GO:0022857">
    <property type="term" value="F:transmembrane transporter activity"/>
    <property type="evidence" value="ECO:0007669"/>
    <property type="project" value="TreeGrafter"/>
</dbReference>
<keyword evidence="11" id="KW-1185">Reference proteome</keyword>
<keyword evidence="5 7" id="KW-0472">Membrane</keyword>
<dbReference type="PANTHER" id="PTHR30572">
    <property type="entry name" value="MEMBRANE COMPONENT OF TRANSPORTER-RELATED"/>
    <property type="match status" value="1"/>
</dbReference>
<evidence type="ECO:0000313" key="10">
    <source>
        <dbReference type="EMBL" id="RQW61241.1"/>
    </source>
</evidence>
<dbReference type="InterPro" id="IPR003838">
    <property type="entry name" value="ABC3_permease_C"/>
</dbReference>
<comment type="similarity">
    <text evidence="6">Belongs to the ABC-4 integral membrane protein family.</text>
</comment>
<feature type="transmembrane region" description="Helical" evidence="7">
    <location>
        <begin position="345"/>
        <end position="378"/>
    </location>
</feature>
<dbReference type="InterPro" id="IPR025857">
    <property type="entry name" value="MacB_PCD"/>
</dbReference>
<evidence type="ECO:0000256" key="3">
    <source>
        <dbReference type="ARBA" id="ARBA00022692"/>
    </source>
</evidence>
<protein>
    <submittedName>
        <fullName evidence="10">ABC transporter permease</fullName>
    </submittedName>
</protein>
<dbReference type="Pfam" id="PF12704">
    <property type="entry name" value="MacB_PCD"/>
    <property type="match status" value="1"/>
</dbReference>
<dbReference type="AlphaFoldDB" id="A0A3N9TAT2"/>
<dbReference type="EMBL" id="RJVQ01000014">
    <property type="protein sequence ID" value="RQW61241.1"/>
    <property type="molecule type" value="Genomic_DNA"/>
</dbReference>
<proteinExistence type="inferred from homology"/>
<feature type="domain" description="ABC3 transporter permease C-terminal" evidence="8">
    <location>
        <begin position="302"/>
        <end position="416"/>
    </location>
</feature>
<evidence type="ECO:0000256" key="5">
    <source>
        <dbReference type="ARBA" id="ARBA00023136"/>
    </source>
</evidence>
<keyword evidence="4 7" id="KW-1133">Transmembrane helix</keyword>
<dbReference type="Proteomes" id="UP000281112">
    <property type="component" value="Unassembled WGS sequence"/>
</dbReference>
<name>A0A3N9TAT2_9VIBR</name>
<dbReference type="GO" id="GO:0005886">
    <property type="term" value="C:plasma membrane"/>
    <property type="evidence" value="ECO:0007669"/>
    <property type="project" value="UniProtKB-SubCell"/>
</dbReference>
<feature type="transmembrane region" description="Helical" evidence="7">
    <location>
        <begin position="18"/>
        <end position="41"/>
    </location>
</feature>
<keyword evidence="2" id="KW-1003">Cell membrane</keyword>
<feature type="transmembrane region" description="Helical" evidence="7">
    <location>
        <begin position="384"/>
        <end position="406"/>
    </location>
</feature>
<feature type="transmembrane region" description="Helical" evidence="7">
    <location>
        <begin position="299"/>
        <end position="324"/>
    </location>
</feature>
<accession>A0A3N9TAT2</accession>
<evidence type="ECO:0000313" key="11">
    <source>
        <dbReference type="Proteomes" id="UP000281112"/>
    </source>
</evidence>
<gene>
    <name evidence="10" type="ORF">EES38_20190</name>
</gene>
<evidence type="ECO:0000256" key="7">
    <source>
        <dbReference type="SAM" id="Phobius"/>
    </source>
</evidence>
<feature type="domain" description="MacB-like periplasmic core" evidence="9">
    <location>
        <begin position="19"/>
        <end position="247"/>
    </location>
</feature>
<dbReference type="RefSeq" id="WP_124939022.1">
    <property type="nucleotide sequence ID" value="NZ_RJVQ01000014.1"/>
</dbReference>
<sequence length="423" mass="46528">MFWILLIQSWKHASRRKVIAITTIFLAASLISALLAISIGIGDKMSKEMKSYGANIEIEPAGKMALPTALVGNIDMENESFIAESELPNIKDIFWRNNIMGFAPFVRGKIDVKGSLIPITGTFFDKAIPVPDEDDYRTGNKHISSYWHVDGKWPVDKENQVLIGKRLAHQNHWQQGQSLILNGNGHTINVTVSGLLSNGTQDDNAIIAPLTIAQTLLNKTGKVDSVKVSALTVPENALSKKAREDLESLDADEYDRWFCTAYVSSISHQLEQAMTNSVVKPLWQVAASEGQVINKIQTLLFVVTLAALIAAAMGIASLMTNSILERSKEIGLMKALGAFNYQIHWLFYLEATLCGVLGGLLGCISGWILSYIMGYALFGSPISYNWIVIPCVLLVSVSIALVGTWFPARKIAKLYPIEVLYGR</sequence>
<evidence type="ECO:0000259" key="8">
    <source>
        <dbReference type="Pfam" id="PF02687"/>
    </source>
</evidence>
<keyword evidence="3 7" id="KW-0812">Transmembrane</keyword>
<evidence type="ECO:0000256" key="2">
    <source>
        <dbReference type="ARBA" id="ARBA00022475"/>
    </source>
</evidence>
<reference evidence="10 11" key="1">
    <citation type="submission" date="2018-11" db="EMBL/GenBank/DDBJ databases">
        <title>Vibrio LJC006 sp. nov., isolated from seawater during the bloom of the enteromorpha.</title>
        <authorList>
            <person name="Liang J."/>
        </authorList>
    </citation>
    <scope>NUCLEOTIDE SEQUENCE [LARGE SCALE GENOMIC DNA]</scope>
    <source>
        <strain evidence="10 11">LJC006</strain>
    </source>
</reference>
<dbReference type="InterPro" id="IPR050250">
    <property type="entry name" value="Macrolide_Exporter_MacB"/>
</dbReference>
<evidence type="ECO:0000256" key="1">
    <source>
        <dbReference type="ARBA" id="ARBA00004651"/>
    </source>
</evidence>
<dbReference type="OrthoDB" id="9770036at2"/>
<evidence type="ECO:0000256" key="4">
    <source>
        <dbReference type="ARBA" id="ARBA00022989"/>
    </source>
</evidence>
<comment type="caution">
    <text evidence="10">The sequence shown here is derived from an EMBL/GenBank/DDBJ whole genome shotgun (WGS) entry which is preliminary data.</text>
</comment>
<comment type="subcellular location">
    <subcellularLocation>
        <location evidence="1">Cell membrane</location>
        <topology evidence="1">Multi-pass membrane protein</topology>
    </subcellularLocation>
</comment>
<evidence type="ECO:0000256" key="6">
    <source>
        <dbReference type="ARBA" id="ARBA00038076"/>
    </source>
</evidence>
<dbReference type="PANTHER" id="PTHR30572:SF4">
    <property type="entry name" value="ABC TRANSPORTER PERMEASE YTRF"/>
    <property type="match status" value="1"/>
</dbReference>
<dbReference type="Pfam" id="PF02687">
    <property type="entry name" value="FtsX"/>
    <property type="match status" value="1"/>
</dbReference>
<evidence type="ECO:0000259" key="9">
    <source>
        <dbReference type="Pfam" id="PF12704"/>
    </source>
</evidence>